<evidence type="ECO:0000313" key="4">
    <source>
        <dbReference type="Proteomes" id="UP001385951"/>
    </source>
</evidence>
<comment type="caution">
    <text evidence="3">The sequence shown here is derived from an EMBL/GenBank/DDBJ whole genome shotgun (WGS) entry which is preliminary data.</text>
</comment>
<sequence length="752" mass="85857">MVPSFVGPMPAFDFLRKFMKFKKKTRRPQPRLDFSEVQGGMAKGDMCQHICRVVNESRLSPRFRLFTVTKTFDANDTQSHPDIAGVSQNLPFSDEKMYNLMDFWLDVRADEGESSREGDFITHMNKNWKQMGSYTATVMSRQHRTFIFSISICGHFARFYRWDRSGCTTSELVDLYNSPEVLAYFLLCYGRLSATDRGFDPTVETATLQEANLLRKAIAQFGEECKEKGRRNVTALQKPSKLESPWSAFIVQAKVAGSMRRLIIGRPFSGDSDSPFGRATKAYLAYDLTDKRLVFLKDSWRKEDAMMTAEGIVYEKLQENEVPSLPVVLSAEDVKHGRKIQKTVTQMFANSKVRPKWLQIAPSAVLKTYVHYRVVQEIVFPLVSATSSREYVQAIRDAIVAIKLAYETGKLLHRDISAWNIMISSTGRGVLNDWDHALDILLCERHPGRTGTWQFLSIGMLAENAKIHEIHDDLESCYWVLLYISFHYFQHSRPHYNIDFFDESSGRKKSGFLMGNDLAGSKIHWTCTPLNNLLHELTIIFQMYQLDAHLPPARIRKEFLEQHALIGKVDVILEHFDRALASNEWPENDALENQRLENPIEFEVEKEYRNTIATIFVTGNDGNAPALSTPVSNVEVQHAETQTVGRPEDDTTIVALHDDTPLPPSKLVQPRRYSLRPRANVNIPGEQQDQTPNVAPRYVTRSRVKLEATRGPTKEATQPRKNEGRSRQINATSKTRPRAARGSSRLFEFGAY</sequence>
<dbReference type="AlphaFoldDB" id="A0AAW0GEY8"/>
<evidence type="ECO:0000256" key="1">
    <source>
        <dbReference type="SAM" id="MobiDB-lite"/>
    </source>
</evidence>
<gene>
    <name evidence="3" type="ORF">QCA50_005458</name>
</gene>
<feature type="compositionally biased region" description="Basic and acidic residues" evidence="1">
    <location>
        <begin position="717"/>
        <end position="726"/>
    </location>
</feature>
<protein>
    <recommendedName>
        <fullName evidence="2">Fungal-type protein kinase domain-containing protein</fullName>
    </recommendedName>
</protein>
<dbReference type="SUPFAM" id="SSF56112">
    <property type="entry name" value="Protein kinase-like (PK-like)"/>
    <property type="match status" value="1"/>
</dbReference>
<evidence type="ECO:0000259" key="2">
    <source>
        <dbReference type="Pfam" id="PF17667"/>
    </source>
</evidence>
<dbReference type="PANTHER" id="PTHR38248">
    <property type="entry name" value="FUNK1 6"/>
    <property type="match status" value="1"/>
</dbReference>
<dbReference type="InterPro" id="IPR040976">
    <property type="entry name" value="Pkinase_fungal"/>
</dbReference>
<dbReference type="EMBL" id="JASBNA010000005">
    <property type="protein sequence ID" value="KAK7692053.1"/>
    <property type="molecule type" value="Genomic_DNA"/>
</dbReference>
<dbReference type="Proteomes" id="UP001385951">
    <property type="component" value="Unassembled WGS sequence"/>
</dbReference>
<keyword evidence="4" id="KW-1185">Reference proteome</keyword>
<accession>A0AAW0GEY8</accession>
<feature type="region of interest" description="Disordered" evidence="1">
    <location>
        <begin position="703"/>
        <end position="752"/>
    </location>
</feature>
<name>A0AAW0GEY8_9APHY</name>
<dbReference type="InterPro" id="IPR011009">
    <property type="entry name" value="Kinase-like_dom_sf"/>
</dbReference>
<reference evidence="3 4" key="1">
    <citation type="submission" date="2022-09" db="EMBL/GenBank/DDBJ databases">
        <authorList>
            <person name="Palmer J.M."/>
        </authorList>
    </citation>
    <scope>NUCLEOTIDE SEQUENCE [LARGE SCALE GENOMIC DNA]</scope>
    <source>
        <strain evidence="3 4">DSM 7382</strain>
    </source>
</reference>
<evidence type="ECO:0000313" key="3">
    <source>
        <dbReference type="EMBL" id="KAK7692053.1"/>
    </source>
</evidence>
<organism evidence="3 4">
    <name type="scientific">Cerrena zonata</name>
    <dbReference type="NCBI Taxonomy" id="2478898"/>
    <lineage>
        <taxon>Eukaryota</taxon>
        <taxon>Fungi</taxon>
        <taxon>Dikarya</taxon>
        <taxon>Basidiomycota</taxon>
        <taxon>Agaricomycotina</taxon>
        <taxon>Agaricomycetes</taxon>
        <taxon>Polyporales</taxon>
        <taxon>Cerrenaceae</taxon>
        <taxon>Cerrena</taxon>
    </lineage>
</organism>
<dbReference type="PANTHER" id="PTHR38248:SF2">
    <property type="entry name" value="FUNK1 11"/>
    <property type="match status" value="1"/>
</dbReference>
<proteinExistence type="predicted"/>
<feature type="domain" description="Fungal-type protein kinase" evidence="2">
    <location>
        <begin position="123"/>
        <end position="484"/>
    </location>
</feature>
<dbReference type="Pfam" id="PF17667">
    <property type="entry name" value="Pkinase_fungal"/>
    <property type="match status" value="1"/>
</dbReference>